<reference evidence="1" key="1">
    <citation type="journal article" date="2019" name="Sci. Rep.">
        <title>Draft genome of Tanacetum cinerariifolium, the natural source of mosquito coil.</title>
        <authorList>
            <person name="Yamashiro T."/>
            <person name="Shiraishi A."/>
            <person name="Satake H."/>
            <person name="Nakayama K."/>
        </authorList>
    </citation>
    <scope>NUCLEOTIDE SEQUENCE</scope>
</reference>
<accession>A0A6L2JS74</accession>
<organism evidence="1">
    <name type="scientific">Tanacetum cinerariifolium</name>
    <name type="common">Dalmatian daisy</name>
    <name type="synonym">Chrysanthemum cinerariifolium</name>
    <dbReference type="NCBI Taxonomy" id="118510"/>
    <lineage>
        <taxon>Eukaryota</taxon>
        <taxon>Viridiplantae</taxon>
        <taxon>Streptophyta</taxon>
        <taxon>Embryophyta</taxon>
        <taxon>Tracheophyta</taxon>
        <taxon>Spermatophyta</taxon>
        <taxon>Magnoliopsida</taxon>
        <taxon>eudicotyledons</taxon>
        <taxon>Gunneridae</taxon>
        <taxon>Pentapetalae</taxon>
        <taxon>asterids</taxon>
        <taxon>campanulids</taxon>
        <taxon>Asterales</taxon>
        <taxon>Asteraceae</taxon>
        <taxon>Asteroideae</taxon>
        <taxon>Anthemideae</taxon>
        <taxon>Anthemidinae</taxon>
        <taxon>Tanacetum</taxon>
    </lineage>
</organism>
<protein>
    <submittedName>
        <fullName evidence="1">Integrase, catalytic region, zinc finger, CCHC-type, peptidase aspartic, catalytic</fullName>
    </submittedName>
</protein>
<name>A0A6L2JS74_TANCI</name>
<evidence type="ECO:0000313" key="1">
    <source>
        <dbReference type="EMBL" id="GEU39502.1"/>
    </source>
</evidence>
<sequence>MISEEPNAAAAFMANLSSSSSQVNEVHSDDNYIFDNVNHQLAQEMHQEEHLGFDDEYDFLTNTIPYKKLGLVRQEQGLVIQGNQRNAELLKENELLKSTLSAKDKSIEFLKSEKEKVLTDKKELVDSYLDILPESGFYTKLNAIKFVPQTELSREQAYWLNSQDHTPSKPVTPFVRKEYHLADIFTRALSRERIEFLINKLGMRSFKLETLKQLADEAEE</sequence>
<gene>
    <name evidence="1" type="ORF">Tci_011480</name>
</gene>
<dbReference type="AlphaFoldDB" id="A0A6L2JS74"/>
<comment type="caution">
    <text evidence="1">The sequence shown here is derived from an EMBL/GenBank/DDBJ whole genome shotgun (WGS) entry which is preliminary data.</text>
</comment>
<proteinExistence type="predicted"/>
<dbReference type="EMBL" id="BKCJ010001182">
    <property type="protein sequence ID" value="GEU39502.1"/>
    <property type="molecule type" value="Genomic_DNA"/>
</dbReference>